<comment type="pathway">
    <text evidence="1">Lipid metabolism; malonyl-CoA biosynthesis; malonyl-CoA from acetyl-CoA: step 1/1.</text>
</comment>
<dbReference type="Gene3D" id="3.90.226.10">
    <property type="entry name" value="2-enoyl-CoA Hydratase, Chain A, domain 1"/>
    <property type="match status" value="2"/>
</dbReference>
<evidence type="ECO:0000256" key="12">
    <source>
        <dbReference type="SAM" id="MobiDB-lite"/>
    </source>
</evidence>
<dbReference type="OrthoDB" id="9772975at2"/>
<dbReference type="RefSeq" id="WP_013427265.1">
    <property type="nucleotide sequence ID" value="NC_014666.1"/>
</dbReference>
<dbReference type="eggNOG" id="COG0777">
    <property type="taxonomic scope" value="Bacteria"/>
</dbReference>
<keyword evidence="4 15" id="KW-0808">Transferase</keyword>
<dbReference type="GO" id="GO:0003989">
    <property type="term" value="F:acetyl-CoA carboxylase activity"/>
    <property type="evidence" value="ECO:0007669"/>
    <property type="project" value="InterPro"/>
</dbReference>
<evidence type="ECO:0000256" key="7">
    <source>
        <dbReference type="ARBA" id="ARBA00022832"/>
    </source>
</evidence>
<sequence>MTDRHPTSADLHAERGEQARPDPAQDRPRAPADWRARLLAAVSPRPPAPPAPNRIDWPDYSGRPAVWWGDGTVAGTHCVVAVWEFAVYGGSFGEIDAATFAAAAEHATATGLPLLSFLRSGGTRLQEGVAGLVGLPQAALAAMRLAEAGVPHLAVVDQPTTGGVWVTVASRADLRCAVAGATVGFAGPRVVTAVTGTAPDASSHTAESAFAAGHVDVVAQPDQVEAWLATALAAVTAKPSGSGAAGPAEVGPDDGIAMRRGWEQVQAARAPGRTAAGAALDALAPRGVELAGGDPTVRARLGLLADATGTGVVAVALAAVPRAAPGPAGFRLLERAARLAGRLGLPLVTFVDTPGADPSPAAEAGGVAAAIGAAMGAVLACPSPTVCVVVGEGGSGGALAAACVDVLLMAPDSYLTALAPEGAATTLRIPAERAADLGGLRPTDLRRLGFADGVLGSGEPAALAAAIAATLGRLHGSDQGVRLSARGRKWSTGLPGRL</sequence>
<dbReference type="PROSITE" id="PS50980">
    <property type="entry name" value="COA_CT_NTER"/>
    <property type="match status" value="1"/>
</dbReference>
<dbReference type="GO" id="GO:0016743">
    <property type="term" value="F:carboxyl- or carbamoyltransferase activity"/>
    <property type="evidence" value="ECO:0007669"/>
    <property type="project" value="InterPro"/>
</dbReference>
<keyword evidence="7" id="KW-0276">Fatty acid metabolism</keyword>
<dbReference type="Proteomes" id="UP000002484">
    <property type="component" value="Chromosome"/>
</dbReference>
<dbReference type="PRINTS" id="PR01069">
    <property type="entry name" value="ACCCTRFRASEA"/>
</dbReference>
<evidence type="ECO:0000256" key="3">
    <source>
        <dbReference type="ARBA" id="ARBA00022516"/>
    </source>
</evidence>
<evidence type="ECO:0000256" key="2">
    <source>
        <dbReference type="ARBA" id="ARBA00011883"/>
    </source>
</evidence>
<evidence type="ECO:0000313" key="15">
    <source>
        <dbReference type="EMBL" id="ADP84147.1"/>
    </source>
</evidence>
<dbReference type="KEGG" id="fri:FraEuI1c_6163"/>
<evidence type="ECO:0000256" key="9">
    <source>
        <dbReference type="ARBA" id="ARBA00023098"/>
    </source>
</evidence>
<dbReference type="SUPFAM" id="SSF52096">
    <property type="entry name" value="ClpP/crotonase"/>
    <property type="match status" value="2"/>
</dbReference>
<organism evidence="15 16">
    <name type="scientific">Pseudofrankia inefficax (strain DSM 45817 / CECT 9037 / DDB 130130 / EuI1c)</name>
    <name type="common">Frankia inefficax</name>
    <dbReference type="NCBI Taxonomy" id="298654"/>
    <lineage>
        <taxon>Bacteria</taxon>
        <taxon>Bacillati</taxon>
        <taxon>Actinomycetota</taxon>
        <taxon>Actinomycetes</taxon>
        <taxon>Frankiales</taxon>
        <taxon>Frankiaceae</taxon>
        <taxon>Pseudofrankia</taxon>
    </lineage>
</organism>
<gene>
    <name evidence="15" type="ordered locus">FraEuI1c_6163</name>
</gene>
<dbReference type="GO" id="GO:0008270">
    <property type="term" value="F:zinc ion binding"/>
    <property type="evidence" value="ECO:0007669"/>
    <property type="project" value="UniProtKB-KW"/>
</dbReference>
<dbReference type="GO" id="GO:0005524">
    <property type="term" value="F:ATP binding"/>
    <property type="evidence" value="ECO:0007669"/>
    <property type="project" value="UniProtKB-KW"/>
</dbReference>
<comment type="catalytic activity">
    <reaction evidence="11">
        <text>N(6)-carboxybiotinyl-L-lysyl-[protein] + acetyl-CoA = N(6)-biotinyl-L-lysyl-[protein] + malonyl-CoA</text>
        <dbReference type="Rhea" id="RHEA:54728"/>
        <dbReference type="Rhea" id="RHEA-COMP:10505"/>
        <dbReference type="Rhea" id="RHEA-COMP:10506"/>
        <dbReference type="ChEBI" id="CHEBI:57288"/>
        <dbReference type="ChEBI" id="CHEBI:57384"/>
        <dbReference type="ChEBI" id="CHEBI:83144"/>
        <dbReference type="ChEBI" id="CHEBI:83145"/>
        <dbReference type="EC" id="2.1.3.15"/>
    </reaction>
</comment>
<feature type="compositionally biased region" description="Basic and acidic residues" evidence="12">
    <location>
        <begin position="1"/>
        <end position="36"/>
    </location>
</feature>
<keyword evidence="9" id="KW-0443">Lipid metabolism</keyword>
<evidence type="ECO:0000256" key="8">
    <source>
        <dbReference type="ARBA" id="ARBA00022840"/>
    </source>
</evidence>
<feature type="domain" description="CoA carboxyltransferase N-terminal" evidence="13">
    <location>
        <begin position="1"/>
        <end position="250"/>
    </location>
</feature>
<feature type="domain" description="CoA carboxyltransferase C-terminal" evidence="14">
    <location>
        <begin position="251"/>
        <end position="473"/>
    </location>
</feature>
<dbReference type="InterPro" id="IPR034733">
    <property type="entry name" value="AcCoA_carboxyl_beta"/>
</dbReference>
<name>E3J242_PSEI1</name>
<evidence type="ECO:0000256" key="6">
    <source>
        <dbReference type="ARBA" id="ARBA00022771"/>
    </source>
</evidence>
<evidence type="ECO:0000256" key="4">
    <source>
        <dbReference type="ARBA" id="ARBA00022679"/>
    </source>
</evidence>
<keyword evidence="16" id="KW-1185">Reference proteome</keyword>
<dbReference type="InterPro" id="IPR001095">
    <property type="entry name" value="Acetyl_CoA_COase_a_su"/>
</dbReference>
<dbReference type="PROSITE" id="PS50989">
    <property type="entry name" value="COA_CT_CTER"/>
    <property type="match status" value="1"/>
</dbReference>
<dbReference type="InterPro" id="IPR011762">
    <property type="entry name" value="COA_CT_N"/>
</dbReference>
<keyword evidence="10" id="KW-0275">Fatty acid biosynthesis</keyword>
<dbReference type="InterPro" id="IPR029045">
    <property type="entry name" value="ClpP/crotonase-like_dom_sf"/>
</dbReference>
<evidence type="ECO:0000256" key="1">
    <source>
        <dbReference type="ARBA" id="ARBA00004956"/>
    </source>
</evidence>
<dbReference type="GO" id="GO:0006633">
    <property type="term" value="P:fatty acid biosynthetic process"/>
    <property type="evidence" value="ECO:0007669"/>
    <property type="project" value="UniProtKB-KW"/>
</dbReference>
<dbReference type="EMBL" id="CP002299">
    <property type="protein sequence ID" value="ADP84147.1"/>
    <property type="molecule type" value="Genomic_DNA"/>
</dbReference>
<dbReference type="InParanoid" id="E3J242"/>
<dbReference type="PANTHER" id="PTHR42853">
    <property type="entry name" value="ACETYL-COENZYME A CARBOXYLASE CARBOXYL TRANSFERASE SUBUNIT ALPHA"/>
    <property type="match status" value="1"/>
</dbReference>
<evidence type="ECO:0000259" key="13">
    <source>
        <dbReference type="PROSITE" id="PS50980"/>
    </source>
</evidence>
<dbReference type="GO" id="GO:0009317">
    <property type="term" value="C:acetyl-CoA carboxylase complex"/>
    <property type="evidence" value="ECO:0007669"/>
    <property type="project" value="InterPro"/>
</dbReference>
<evidence type="ECO:0000259" key="14">
    <source>
        <dbReference type="PROSITE" id="PS50989"/>
    </source>
</evidence>
<dbReference type="STRING" id="298654.FraEuI1c_6163"/>
<dbReference type="Pfam" id="PF01039">
    <property type="entry name" value="Carboxyl_trans"/>
    <property type="match status" value="1"/>
</dbReference>
<accession>E3J242</accession>
<dbReference type="Pfam" id="PF03255">
    <property type="entry name" value="ACCA"/>
    <property type="match status" value="1"/>
</dbReference>
<dbReference type="UniPathway" id="UPA00655">
    <property type="reaction ID" value="UER00711"/>
</dbReference>
<evidence type="ECO:0000313" key="16">
    <source>
        <dbReference type="Proteomes" id="UP000002484"/>
    </source>
</evidence>
<keyword evidence="8" id="KW-0067">ATP-binding</keyword>
<keyword evidence="6" id="KW-0863">Zinc-finger</keyword>
<keyword evidence="6" id="KW-0479">Metal-binding</keyword>
<dbReference type="FunCoup" id="E3J242">
    <property type="interactions" value="15"/>
</dbReference>
<reference evidence="15 16" key="1">
    <citation type="submission" date="2010-10" db="EMBL/GenBank/DDBJ databases">
        <title>Complete sequence of Frankia sp. EuI1c.</title>
        <authorList>
            <consortium name="US DOE Joint Genome Institute"/>
            <person name="Lucas S."/>
            <person name="Copeland A."/>
            <person name="Lapidus A."/>
            <person name="Cheng J.-F."/>
            <person name="Bruce D."/>
            <person name="Goodwin L."/>
            <person name="Pitluck S."/>
            <person name="Chertkov O."/>
            <person name="Detter J.C."/>
            <person name="Han C."/>
            <person name="Tapia R."/>
            <person name="Land M."/>
            <person name="Hauser L."/>
            <person name="Jeffries C."/>
            <person name="Kyrpides N."/>
            <person name="Ivanova N."/>
            <person name="Mikhailova N."/>
            <person name="Beauchemin N."/>
            <person name="Sen A."/>
            <person name="Sur S.A."/>
            <person name="Gtari M."/>
            <person name="Wall L."/>
            <person name="Tisa L."/>
            <person name="Woyke T."/>
        </authorList>
    </citation>
    <scope>NUCLEOTIDE SEQUENCE [LARGE SCALE GENOMIC DNA]</scope>
    <source>
        <strain evidence="16">DSM 45817 / CECT 9037 / EuI1c</strain>
    </source>
</reference>
<dbReference type="GO" id="GO:2001295">
    <property type="term" value="P:malonyl-CoA biosynthetic process"/>
    <property type="evidence" value="ECO:0007669"/>
    <property type="project" value="UniProtKB-UniPathway"/>
</dbReference>
<dbReference type="HOGENOM" id="CLU_015486_2_0_11"/>
<feature type="region of interest" description="Disordered" evidence="12">
    <location>
        <begin position="1"/>
        <end position="56"/>
    </location>
</feature>
<dbReference type="eggNOG" id="COG0825">
    <property type="taxonomic scope" value="Bacteria"/>
</dbReference>
<evidence type="ECO:0000256" key="11">
    <source>
        <dbReference type="ARBA" id="ARBA00049152"/>
    </source>
</evidence>
<dbReference type="InterPro" id="IPR011763">
    <property type="entry name" value="COA_CT_C"/>
</dbReference>
<dbReference type="EC" id="2.1.3.15" evidence="2"/>
<keyword evidence="6" id="KW-0862">Zinc</keyword>
<evidence type="ECO:0000256" key="5">
    <source>
        <dbReference type="ARBA" id="ARBA00022741"/>
    </source>
</evidence>
<dbReference type="AlphaFoldDB" id="E3J242"/>
<dbReference type="PANTHER" id="PTHR42853:SF3">
    <property type="entry name" value="ACETYL-COENZYME A CARBOXYLASE CARBOXYL TRANSFERASE SUBUNIT ALPHA, CHLOROPLASTIC"/>
    <property type="match status" value="1"/>
</dbReference>
<keyword evidence="3" id="KW-0444">Lipid biosynthesis</keyword>
<protein>
    <recommendedName>
        <fullName evidence="2">acetyl-CoA carboxytransferase</fullName>
        <ecNumber evidence="2">2.1.3.15</ecNumber>
    </recommendedName>
</protein>
<proteinExistence type="predicted"/>
<evidence type="ECO:0000256" key="10">
    <source>
        <dbReference type="ARBA" id="ARBA00023160"/>
    </source>
</evidence>
<keyword evidence="5" id="KW-0547">Nucleotide-binding</keyword>